<reference evidence="10" key="1">
    <citation type="submission" date="2021-06" db="EMBL/GenBank/DDBJ databases">
        <authorList>
            <consortium name="DOE Joint Genome Institute"/>
            <person name="Mondo S.J."/>
            <person name="Amses K.R."/>
            <person name="Simmons D.R."/>
            <person name="Longcore J.E."/>
            <person name="Seto K."/>
            <person name="Alves G.H."/>
            <person name="Bonds A.E."/>
            <person name="Quandt C.A."/>
            <person name="Davis W.J."/>
            <person name="Chang Y."/>
            <person name="Letcher P.M."/>
            <person name="Powell M.J."/>
            <person name="Kuo A."/>
            <person name="Labutti K."/>
            <person name="Pangilinan J."/>
            <person name="Andreopoulos W."/>
            <person name="Tritt A."/>
            <person name="Riley R."/>
            <person name="Hundley H."/>
            <person name="Johnson J."/>
            <person name="Lipzen A."/>
            <person name="Barry K."/>
            <person name="Berbee M.L."/>
            <person name="Buchler N.E."/>
            <person name="Grigoriev I.V."/>
            <person name="Spatafora J.W."/>
            <person name="Stajich J.E."/>
            <person name="James T.Y."/>
        </authorList>
    </citation>
    <scope>NUCLEOTIDE SEQUENCE</scope>
    <source>
        <strain evidence="10">AG</strain>
    </source>
</reference>
<dbReference type="GeneID" id="75911347"/>
<feature type="transmembrane region" description="Helical" evidence="9">
    <location>
        <begin position="272"/>
        <end position="293"/>
    </location>
</feature>
<organism evidence="10 11">
    <name type="scientific">Umbelopsis ramanniana AG</name>
    <dbReference type="NCBI Taxonomy" id="1314678"/>
    <lineage>
        <taxon>Eukaryota</taxon>
        <taxon>Fungi</taxon>
        <taxon>Fungi incertae sedis</taxon>
        <taxon>Mucoromycota</taxon>
        <taxon>Mucoromycotina</taxon>
        <taxon>Umbelopsidomycetes</taxon>
        <taxon>Umbelopsidales</taxon>
        <taxon>Umbelopsidaceae</taxon>
        <taxon>Umbelopsis</taxon>
    </lineage>
</organism>
<comment type="caution">
    <text evidence="10">The sequence shown here is derived from an EMBL/GenBank/DDBJ whole genome shotgun (WGS) entry which is preliminary data.</text>
</comment>
<evidence type="ECO:0000256" key="9">
    <source>
        <dbReference type="RuleBase" id="RU362000"/>
    </source>
</evidence>
<dbReference type="PANTHER" id="PTHR11153">
    <property type="entry name" value="SIDEROFLEXIN"/>
    <property type="match status" value="1"/>
</dbReference>
<dbReference type="PANTHER" id="PTHR11153:SF6">
    <property type="entry name" value="SIDEROFLEXIN-5"/>
    <property type="match status" value="1"/>
</dbReference>
<proteinExistence type="inferred from homology"/>
<keyword evidence="3" id="KW-0813">Transport</keyword>
<dbReference type="NCBIfam" id="TIGR00798">
    <property type="entry name" value="mtc"/>
    <property type="match status" value="1"/>
</dbReference>
<keyword evidence="7 9" id="KW-0496">Mitochondrion</keyword>
<gene>
    <name evidence="10" type="ORF">K450DRAFT_223095</name>
</gene>
<dbReference type="GO" id="GO:0006865">
    <property type="term" value="P:amino acid transport"/>
    <property type="evidence" value="ECO:0007669"/>
    <property type="project" value="UniProtKB-KW"/>
</dbReference>
<name>A0AAD5EHV9_UMBRA</name>
<feature type="transmembrane region" description="Helical" evidence="9">
    <location>
        <begin position="147"/>
        <end position="168"/>
    </location>
</feature>
<dbReference type="RefSeq" id="XP_051448329.1">
    <property type="nucleotide sequence ID" value="XM_051585999.1"/>
</dbReference>
<evidence type="ECO:0000256" key="4">
    <source>
        <dbReference type="ARBA" id="ARBA00022692"/>
    </source>
</evidence>
<dbReference type="Proteomes" id="UP001206595">
    <property type="component" value="Unassembled WGS sequence"/>
</dbReference>
<dbReference type="AlphaFoldDB" id="A0AAD5EHV9"/>
<dbReference type="GO" id="GO:1990542">
    <property type="term" value="P:mitochondrial transmembrane transport"/>
    <property type="evidence" value="ECO:0007669"/>
    <property type="project" value="TreeGrafter"/>
</dbReference>
<evidence type="ECO:0000256" key="6">
    <source>
        <dbReference type="ARBA" id="ARBA00022989"/>
    </source>
</evidence>
<keyword evidence="6 9" id="KW-1133">Transmembrane helix</keyword>
<comment type="similarity">
    <text evidence="2 9">Belongs to the sideroflexin family.</text>
</comment>
<evidence type="ECO:0000256" key="2">
    <source>
        <dbReference type="ARBA" id="ARBA00005974"/>
    </source>
</evidence>
<evidence type="ECO:0000313" key="11">
    <source>
        <dbReference type="Proteomes" id="UP001206595"/>
    </source>
</evidence>
<dbReference type="InterPro" id="IPR004686">
    <property type="entry name" value="Mtc"/>
</dbReference>
<evidence type="ECO:0000256" key="8">
    <source>
        <dbReference type="ARBA" id="ARBA00023136"/>
    </source>
</evidence>
<keyword evidence="11" id="KW-1185">Reference proteome</keyword>
<comment type="subcellular location">
    <subcellularLocation>
        <location evidence="1 9">Mitochondrion membrane</location>
        <topology evidence="1 9">Multi-pass membrane protein</topology>
    </subcellularLocation>
</comment>
<evidence type="ECO:0000256" key="3">
    <source>
        <dbReference type="ARBA" id="ARBA00022448"/>
    </source>
</evidence>
<dbReference type="Pfam" id="PF03820">
    <property type="entry name" value="SFXNs"/>
    <property type="match status" value="1"/>
</dbReference>
<protein>
    <recommendedName>
        <fullName evidence="9">Sidoreflexin</fullName>
    </recommendedName>
</protein>
<keyword evidence="4 9" id="KW-0812">Transmembrane</keyword>
<sequence length="327" mass="35477">MESKESPAIDLTRSQYDLSTYFGRIRHFVEITDPRTLLVSPAGVKKAQALIEDYNAGKVKGVEPAQLLKAKQIVDSTIHPDTGEPVLLPFRMSAFVPTNLIVVAGMLMPNPTIKSVIFWQWCNQSLNVAVNYSNSNKTTPMSMQETAVAYVSSVSTSCLIAVGLTQSVPKLKIAPSVKSLLMKLVPFTAVAAAGTVNVFLMRGKEIREGIDVYDENGNSVGKSKIAGLNAVSQVAISRVLTNAPVLVIPPLLMGRLQTTEFLKARPGMSAPINLGLIGLSLMTALPAAIAVFPQRGSLKTEKMEEEFRNIRDKDGKKLNTLFYNKGL</sequence>
<evidence type="ECO:0000256" key="7">
    <source>
        <dbReference type="ARBA" id="ARBA00023128"/>
    </source>
</evidence>
<keyword evidence="8 9" id="KW-0472">Membrane</keyword>
<keyword evidence="5" id="KW-0029">Amino-acid transport</keyword>
<accession>A0AAD5EHV9</accession>
<evidence type="ECO:0000256" key="1">
    <source>
        <dbReference type="ARBA" id="ARBA00004225"/>
    </source>
</evidence>
<dbReference type="GO" id="GO:0005743">
    <property type="term" value="C:mitochondrial inner membrane"/>
    <property type="evidence" value="ECO:0007669"/>
    <property type="project" value="TreeGrafter"/>
</dbReference>
<evidence type="ECO:0000256" key="5">
    <source>
        <dbReference type="ARBA" id="ARBA00022970"/>
    </source>
</evidence>
<dbReference type="GO" id="GO:0015075">
    <property type="term" value="F:monoatomic ion transmembrane transporter activity"/>
    <property type="evidence" value="ECO:0007669"/>
    <property type="project" value="InterPro"/>
</dbReference>
<reference evidence="10" key="2">
    <citation type="journal article" date="2022" name="Proc. Natl. Acad. Sci. U.S.A.">
        <title>Diploid-dominant life cycles characterize the early evolution of Fungi.</title>
        <authorList>
            <person name="Amses K.R."/>
            <person name="Simmons D.R."/>
            <person name="Longcore J.E."/>
            <person name="Mondo S.J."/>
            <person name="Seto K."/>
            <person name="Jeronimo G.H."/>
            <person name="Bonds A.E."/>
            <person name="Quandt C.A."/>
            <person name="Davis W.J."/>
            <person name="Chang Y."/>
            <person name="Federici B.A."/>
            <person name="Kuo A."/>
            <person name="LaButti K."/>
            <person name="Pangilinan J."/>
            <person name="Andreopoulos W."/>
            <person name="Tritt A."/>
            <person name="Riley R."/>
            <person name="Hundley H."/>
            <person name="Johnson J."/>
            <person name="Lipzen A."/>
            <person name="Barry K."/>
            <person name="Lang B.F."/>
            <person name="Cuomo C.A."/>
            <person name="Buchler N.E."/>
            <person name="Grigoriev I.V."/>
            <person name="Spatafora J.W."/>
            <person name="Stajich J.E."/>
            <person name="James T.Y."/>
        </authorList>
    </citation>
    <scope>NUCLEOTIDE SEQUENCE</scope>
    <source>
        <strain evidence="10">AG</strain>
    </source>
</reference>
<evidence type="ECO:0000313" key="10">
    <source>
        <dbReference type="EMBL" id="KAI8583325.1"/>
    </source>
</evidence>
<feature type="transmembrane region" description="Helical" evidence="9">
    <location>
        <begin position="230"/>
        <end position="252"/>
    </location>
</feature>
<feature type="transmembrane region" description="Helical" evidence="9">
    <location>
        <begin position="180"/>
        <end position="200"/>
    </location>
</feature>
<dbReference type="EMBL" id="MU620896">
    <property type="protein sequence ID" value="KAI8583325.1"/>
    <property type="molecule type" value="Genomic_DNA"/>
</dbReference>